<dbReference type="GO" id="GO:0004817">
    <property type="term" value="F:cysteine-tRNA ligase activity"/>
    <property type="evidence" value="ECO:0007669"/>
    <property type="project" value="UniProtKB-UniRule"/>
</dbReference>
<comment type="catalytic activity">
    <reaction evidence="12 13">
        <text>tRNA(Cys) + L-cysteine + ATP = L-cysteinyl-tRNA(Cys) + AMP + diphosphate</text>
        <dbReference type="Rhea" id="RHEA:17773"/>
        <dbReference type="Rhea" id="RHEA-COMP:9661"/>
        <dbReference type="Rhea" id="RHEA-COMP:9679"/>
        <dbReference type="ChEBI" id="CHEBI:30616"/>
        <dbReference type="ChEBI" id="CHEBI:33019"/>
        <dbReference type="ChEBI" id="CHEBI:35235"/>
        <dbReference type="ChEBI" id="CHEBI:78442"/>
        <dbReference type="ChEBI" id="CHEBI:78517"/>
        <dbReference type="ChEBI" id="CHEBI:456215"/>
        <dbReference type="EC" id="6.1.1.16"/>
    </reaction>
</comment>
<dbReference type="GO" id="GO:0005524">
    <property type="term" value="F:ATP binding"/>
    <property type="evidence" value="ECO:0007669"/>
    <property type="project" value="UniProtKB-UniRule"/>
</dbReference>
<dbReference type="CDD" id="cd00672">
    <property type="entry name" value="CysRS_core"/>
    <property type="match status" value="1"/>
</dbReference>
<feature type="binding site" evidence="13">
    <location>
        <position position="241"/>
    </location>
    <ligand>
        <name>Zn(2+)</name>
        <dbReference type="ChEBI" id="CHEBI:29105"/>
    </ligand>
</feature>
<evidence type="ECO:0000256" key="7">
    <source>
        <dbReference type="ARBA" id="ARBA00022741"/>
    </source>
</evidence>
<evidence type="ECO:0000256" key="5">
    <source>
        <dbReference type="ARBA" id="ARBA00022598"/>
    </source>
</evidence>
<evidence type="ECO:0000313" key="17">
    <source>
        <dbReference type="Proteomes" id="UP000594873"/>
    </source>
</evidence>
<comment type="cofactor">
    <cofactor evidence="13">
        <name>Zn(2+)</name>
        <dbReference type="ChEBI" id="CHEBI:29105"/>
    </cofactor>
    <text evidence="13">Binds 1 zinc ion per subunit.</text>
</comment>
<gene>
    <name evidence="13" type="primary">cysS</name>
    <name evidence="16" type="ORF">IC614_05150</name>
</gene>
<dbReference type="PRINTS" id="PR00983">
    <property type="entry name" value="TRNASYNTHCYS"/>
</dbReference>
<feature type="binding site" evidence="13">
    <location>
        <position position="237"/>
    </location>
    <ligand>
        <name>Zn(2+)</name>
        <dbReference type="ChEBI" id="CHEBI:29105"/>
    </ligand>
</feature>
<keyword evidence="9 13" id="KW-0067">ATP-binding</keyword>
<dbReference type="InterPro" id="IPR014729">
    <property type="entry name" value="Rossmann-like_a/b/a_fold"/>
</dbReference>
<evidence type="ECO:0000313" key="16">
    <source>
        <dbReference type="EMBL" id="QPQ55968.1"/>
    </source>
</evidence>
<dbReference type="SUPFAM" id="SSF52374">
    <property type="entry name" value="Nucleotidylyl transferase"/>
    <property type="match status" value="1"/>
</dbReference>
<dbReference type="InterPro" id="IPR024909">
    <property type="entry name" value="Cys-tRNA/MSH_ligase"/>
</dbReference>
<dbReference type="RefSeq" id="WP_200972828.1">
    <property type="nucleotide sequence ID" value="NZ_CP065592.1"/>
</dbReference>
<feature type="binding site" evidence="13">
    <location>
        <position position="30"/>
    </location>
    <ligand>
        <name>Zn(2+)</name>
        <dbReference type="ChEBI" id="CHEBI:29105"/>
    </ligand>
</feature>
<dbReference type="KEGG" id="sflv:IC614_05150"/>
<organism evidence="16 17">
    <name type="scientific">Allosphingosinicella flava</name>
    <dbReference type="NCBI Taxonomy" id="2771430"/>
    <lineage>
        <taxon>Bacteria</taxon>
        <taxon>Pseudomonadati</taxon>
        <taxon>Pseudomonadota</taxon>
        <taxon>Alphaproteobacteria</taxon>
        <taxon>Sphingomonadales</taxon>
        <taxon>Sphingomonadaceae</taxon>
        <taxon>Allosphingosinicella</taxon>
    </lineage>
</organism>
<dbReference type="Proteomes" id="UP000594873">
    <property type="component" value="Chromosome"/>
</dbReference>
<evidence type="ECO:0000259" key="15">
    <source>
        <dbReference type="Pfam" id="PF23493"/>
    </source>
</evidence>
<dbReference type="Gene3D" id="1.20.120.1910">
    <property type="entry name" value="Cysteine-tRNA ligase, C-terminal anti-codon recognition domain"/>
    <property type="match status" value="1"/>
</dbReference>
<keyword evidence="4 13" id="KW-0963">Cytoplasm</keyword>
<comment type="subcellular location">
    <subcellularLocation>
        <location evidence="1 13">Cytoplasm</location>
    </subcellularLocation>
</comment>
<dbReference type="Pfam" id="PF01406">
    <property type="entry name" value="tRNA-synt_1e"/>
    <property type="match status" value="1"/>
</dbReference>
<keyword evidence="17" id="KW-1185">Reference proteome</keyword>
<evidence type="ECO:0000256" key="8">
    <source>
        <dbReference type="ARBA" id="ARBA00022833"/>
    </source>
</evidence>
<dbReference type="InterPro" id="IPR032678">
    <property type="entry name" value="tRNA-synt_1_cat_dom"/>
</dbReference>
<dbReference type="PANTHER" id="PTHR10890">
    <property type="entry name" value="CYSTEINYL-TRNA SYNTHETASE"/>
    <property type="match status" value="1"/>
</dbReference>
<feature type="binding site" evidence="13">
    <location>
        <position position="212"/>
    </location>
    <ligand>
        <name>Zn(2+)</name>
        <dbReference type="ChEBI" id="CHEBI:29105"/>
    </ligand>
</feature>
<evidence type="ECO:0000256" key="13">
    <source>
        <dbReference type="HAMAP-Rule" id="MF_00041"/>
    </source>
</evidence>
<dbReference type="GO" id="GO:0005829">
    <property type="term" value="C:cytosol"/>
    <property type="evidence" value="ECO:0007669"/>
    <property type="project" value="TreeGrafter"/>
</dbReference>
<dbReference type="GO" id="GO:0006423">
    <property type="term" value="P:cysteinyl-tRNA aminoacylation"/>
    <property type="evidence" value="ECO:0007669"/>
    <property type="project" value="UniProtKB-UniRule"/>
</dbReference>
<evidence type="ECO:0000259" key="14">
    <source>
        <dbReference type="Pfam" id="PF01406"/>
    </source>
</evidence>
<dbReference type="SUPFAM" id="SSF47323">
    <property type="entry name" value="Anticodon-binding domain of a subclass of class I aminoacyl-tRNA synthetases"/>
    <property type="match status" value="1"/>
</dbReference>
<comment type="similarity">
    <text evidence="2 13">Belongs to the class-I aminoacyl-tRNA synthetase family.</text>
</comment>
<dbReference type="Gene3D" id="3.40.50.620">
    <property type="entry name" value="HUPs"/>
    <property type="match status" value="1"/>
</dbReference>
<keyword evidence="7 13" id="KW-0547">Nucleotide-binding</keyword>
<feature type="short sequence motif" description="'HIGH' region" evidence="13">
    <location>
        <begin position="32"/>
        <end position="42"/>
    </location>
</feature>
<keyword evidence="5 13" id="KW-0436">Ligase</keyword>
<dbReference type="InterPro" id="IPR015803">
    <property type="entry name" value="Cys-tRNA-ligase"/>
</dbReference>
<keyword evidence="10 13" id="KW-0648">Protein biosynthesis</keyword>
<evidence type="ECO:0000256" key="12">
    <source>
        <dbReference type="ARBA" id="ARBA00047398"/>
    </source>
</evidence>
<evidence type="ECO:0000256" key="4">
    <source>
        <dbReference type="ARBA" id="ARBA00022490"/>
    </source>
</evidence>
<dbReference type="InterPro" id="IPR009080">
    <property type="entry name" value="tRNAsynth_Ia_anticodon-bd"/>
</dbReference>
<keyword evidence="6 13" id="KW-0479">Metal-binding</keyword>
<feature type="short sequence motif" description="'KMSKS' region" evidence="13">
    <location>
        <begin position="271"/>
        <end position="275"/>
    </location>
</feature>
<proteinExistence type="inferred from homology"/>
<dbReference type="EC" id="6.1.1.16" evidence="13"/>
<comment type="subunit">
    <text evidence="3 13">Monomer.</text>
</comment>
<protein>
    <recommendedName>
        <fullName evidence="13">Cysteine--tRNA ligase</fullName>
        <ecNumber evidence="13">6.1.1.16</ecNumber>
    </recommendedName>
    <alternativeName>
        <fullName evidence="13">Cysteinyl-tRNA synthetase</fullName>
        <shortName evidence="13">CysRS</shortName>
    </alternativeName>
</protein>
<evidence type="ECO:0000256" key="3">
    <source>
        <dbReference type="ARBA" id="ARBA00011245"/>
    </source>
</evidence>
<dbReference type="PANTHER" id="PTHR10890:SF3">
    <property type="entry name" value="CYSTEINE--TRNA LIGASE, CYTOPLASMIC"/>
    <property type="match status" value="1"/>
</dbReference>
<dbReference type="HAMAP" id="MF_00041">
    <property type="entry name" value="Cys_tRNA_synth"/>
    <property type="match status" value="1"/>
</dbReference>
<keyword evidence="11 13" id="KW-0030">Aminoacyl-tRNA synthetase</keyword>
<feature type="binding site" evidence="13">
    <location>
        <position position="274"/>
    </location>
    <ligand>
        <name>ATP</name>
        <dbReference type="ChEBI" id="CHEBI:30616"/>
    </ligand>
</feature>
<sequence length="438" mass="47521">MTEIRLHDTLARKKRAFVPADPSRVTMYVCGPTVYNRAHIGNARPAVVFDVLARLLRHAYGEGTLVYARNVTDVDDKIIDAAKAEGVDPSVITRRYEDFYLADMGALGVLPPTLAPKATENVGEMIAMIARLIETGNAYEADGHVLFHVPSDPDYGALGRRDRDAMIAGARVEVASYKKDPADFVLWKPSAPEVIGWDSPWGRGRPGWHIECSAMIERHLGETIDIHGGGLDLIFPHHENEIAQSRCAHHGAPLARYWMHNGFLSMAGAEKMSKSLGNVVTVADLLAQGHKGETLRLALLSAHYRQPLEWSDQLIAQSKATLDRLYRAAGDAEPASPDAAVIEAIADDLNTPLALSRLGAIEDSGVLKASAALLGFLTESAAHWFQGEGDARIDALIAARTEAKKSKNFAEADRIRANLAAEGVVLEDGSGGTTWRRS</sequence>
<evidence type="ECO:0000256" key="6">
    <source>
        <dbReference type="ARBA" id="ARBA00022723"/>
    </source>
</evidence>
<dbReference type="Pfam" id="PF23493">
    <property type="entry name" value="CysS_C"/>
    <property type="match status" value="1"/>
</dbReference>
<reference evidence="16 17" key="1">
    <citation type="submission" date="2020-11" db="EMBL/GenBank/DDBJ databases">
        <title>Genome seq and assembly of Sphingosinicella sp.</title>
        <authorList>
            <person name="Chhetri G."/>
        </authorList>
    </citation>
    <scope>NUCLEOTIDE SEQUENCE [LARGE SCALE GENOMIC DNA]</scope>
    <source>
        <strain evidence="16 17">UDD2</strain>
    </source>
</reference>
<evidence type="ECO:0000256" key="11">
    <source>
        <dbReference type="ARBA" id="ARBA00023146"/>
    </source>
</evidence>
<dbReference type="EMBL" id="CP065592">
    <property type="protein sequence ID" value="QPQ55968.1"/>
    <property type="molecule type" value="Genomic_DNA"/>
</dbReference>
<dbReference type="AlphaFoldDB" id="A0A7T2GLY4"/>
<evidence type="ECO:0000256" key="1">
    <source>
        <dbReference type="ARBA" id="ARBA00004496"/>
    </source>
</evidence>
<dbReference type="NCBIfam" id="TIGR00435">
    <property type="entry name" value="cysS"/>
    <property type="match status" value="1"/>
</dbReference>
<name>A0A7T2GLY4_9SPHN</name>
<feature type="domain" description="tRNA synthetases class I catalytic" evidence="14">
    <location>
        <begin position="17"/>
        <end position="319"/>
    </location>
</feature>
<feature type="domain" description="Cysteinyl-tRNA ligase anticodon binding" evidence="15">
    <location>
        <begin position="390"/>
        <end position="436"/>
    </location>
</feature>
<dbReference type="FunFam" id="3.40.50.620:FF:000068">
    <property type="entry name" value="Cysteine--tRNA ligase"/>
    <property type="match status" value="1"/>
</dbReference>
<dbReference type="InterPro" id="IPR056411">
    <property type="entry name" value="CysS_C"/>
</dbReference>
<evidence type="ECO:0000256" key="10">
    <source>
        <dbReference type="ARBA" id="ARBA00022917"/>
    </source>
</evidence>
<evidence type="ECO:0000256" key="2">
    <source>
        <dbReference type="ARBA" id="ARBA00005594"/>
    </source>
</evidence>
<accession>A0A7T2GLY4</accession>
<evidence type="ECO:0000256" key="9">
    <source>
        <dbReference type="ARBA" id="ARBA00022840"/>
    </source>
</evidence>
<dbReference type="GO" id="GO:0008270">
    <property type="term" value="F:zinc ion binding"/>
    <property type="evidence" value="ECO:0007669"/>
    <property type="project" value="UniProtKB-UniRule"/>
</dbReference>
<keyword evidence="8 13" id="KW-0862">Zinc</keyword>